<organism evidence="4 5">
    <name type="scientific">Rhizobium leguminosarum</name>
    <dbReference type="NCBI Taxonomy" id="384"/>
    <lineage>
        <taxon>Bacteria</taxon>
        <taxon>Pseudomonadati</taxon>
        <taxon>Pseudomonadota</taxon>
        <taxon>Alphaproteobacteria</taxon>
        <taxon>Hyphomicrobiales</taxon>
        <taxon>Rhizobiaceae</taxon>
        <taxon>Rhizobium/Agrobacterium group</taxon>
        <taxon>Rhizobium</taxon>
    </lineage>
</organism>
<dbReference type="PANTHER" id="PTHR22911">
    <property type="entry name" value="ACYL-MALONYL CONDENSING ENZYME-RELATED"/>
    <property type="match status" value="1"/>
</dbReference>
<evidence type="ECO:0000256" key="1">
    <source>
        <dbReference type="SAM" id="MobiDB-lite"/>
    </source>
</evidence>
<evidence type="ECO:0000313" key="4">
    <source>
        <dbReference type="EMBL" id="AUW42696.1"/>
    </source>
</evidence>
<evidence type="ECO:0000313" key="5">
    <source>
        <dbReference type="Proteomes" id="UP000238523"/>
    </source>
</evidence>
<accession>A0A2K9Z3A9</accession>
<proteinExistence type="predicted"/>
<feature type="transmembrane region" description="Helical" evidence="2">
    <location>
        <begin position="286"/>
        <end position="307"/>
    </location>
</feature>
<dbReference type="Gene3D" id="1.10.3730.20">
    <property type="match status" value="1"/>
</dbReference>
<name>A0A2K9Z3A9_RHILE</name>
<feature type="transmembrane region" description="Helical" evidence="2">
    <location>
        <begin position="215"/>
        <end position="234"/>
    </location>
</feature>
<dbReference type="SUPFAM" id="SSF103481">
    <property type="entry name" value="Multidrug resistance efflux transporter EmrE"/>
    <property type="match status" value="2"/>
</dbReference>
<feature type="transmembrane region" description="Helical" evidence="2">
    <location>
        <begin position="340"/>
        <end position="358"/>
    </location>
</feature>
<feature type="region of interest" description="Disordered" evidence="1">
    <location>
        <begin position="1"/>
        <end position="28"/>
    </location>
</feature>
<feature type="domain" description="EamA" evidence="3">
    <location>
        <begin position="75"/>
        <end position="208"/>
    </location>
</feature>
<feature type="transmembrane region" description="Helical" evidence="2">
    <location>
        <begin position="141"/>
        <end position="161"/>
    </location>
</feature>
<keyword evidence="2" id="KW-1133">Transmembrane helix</keyword>
<evidence type="ECO:0000256" key="2">
    <source>
        <dbReference type="SAM" id="Phobius"/>
    </source>
</evidence>
<dbReference type="InterPro" id="IPR037185">
    <property type="entry name" value="EmrE-like"/>
</dbReference>
<dbReference type="GO" id="GO:0016020">
    <property type="term" value="C:membrane"/>
    <property type="evidence" value="ECO:0007669"/>
    <property type="project" value="InterPro"/>
</dbReference>
<evidence type="ECO:0000259" key="3">
    <source>
        <dbReference type="Pfam" id="PF00892"/>
    </source>
</evidence>
<gene>
    <name evidence="4" type="ORF">CUJ84_Chr002340</name>
</gene>
<protein>
    <submittedName>
        <fullName evidence="4">Putative permease</fullName>
    </submittedName>
</protein>
<dbReference type="AlphaFoldDB" id="A0A2K9Z3A9"/>
<dbReference type="Proteomes" id="UP000238523">
    <property type="component" value="Chromosome"/>
</dbReference>
<sequence>MKGLKLGMAPKPRASDSSRPHHFPSGKRSLSDDFDFTSKLLAAARLDCLACPWLMASSLQESAAMSEPHQNSLQGMAIMSGAMLILPTMDAIAKYMATFEAMSPGQVTFYRFFFQIACTLPILFGLFGLKALSAKRPWMNLLRGVLHGAASLLFFVAVKYMPLADVFAIYFVEPFMLTALSALFLGDKVGWRRWTAIVVGFGGAMIVIQPSYEIFGLKALLPVACAFLFSLYLFLNRAIGEADSPLTMQTMAGIGGTVFMAAALLVGSSSGNADFSVSLPSSGLGLILLLALGSISGYAHMLVVRAFRLAPLSLLAPFQYFEIISATVLGYALFNDFPSFSKWIGIFIIVASGLFIIWRERLQAQSLKSS</sequence>
<reference evidence="4 5" key="1">
    <citation type="submission" date="2017-11" db="EMBL/GenBank/DDBJ databases">
        <title>Complete genome of Rhizobium leguminosarum Norway, an ineffective micro-symbiont.</title>
        <authorList>
            <person name="Hoffrichter A."/>
            <person name="Liang J."/>
            <person name="Brachmann A."/>
            <person name="Marin M."/>
        </authorList>
    </citation>
    <scope>NUCLEOTIDE SEQUENCE [LARGE SCALE GENOMIC DNA]</scope>
    <source>
        <strain evidence="4 5">Norway</strain>
    </source>
</reference>
<feature type="transmembrane region" description="Helical" evidence="2">
    <location>
        <begin position="167"/>
        <end position="186"/>
    </location>
</feature>
<feature type="transmembrane region" description="Helical" evidence="2">
    <location>
        <begin position="246"/>
        <end position="266"/>
    </location>
</feature>
<dbReference type="InterPro" id="IPR000620">
    <property type="entry name" value="EamA_dom"/>
</dbReference>
<feature type="transmembrane region" description="Helical" evidence="2">
    <location>
        <begin position="314"/>
        <end position="334"/>
    </location>
</feature>
<keyword evidence="2" id="KW-0812">Transmembrane</keyword>
<dbReference type="PANTHER" id="PTHR22911:SF135">
    <property type="entry name" value="BLR4310 PROTEIN"/>
    <property type="match status" value="1"/>
</dbReference>
<feature type="transmembrane region" description="Helical" evidence="2">
    <location>
        <begin position="109"/>
        <end position="129"/>
    </location>
</feature>
<dbReference type="EMBL" id="CP025012">
    <property type="protein sequence ID" value="AUW42696.1"/>
    <property type="molecule type" value="Genomic_DNA"/>
</dbReference>
<feature type="transmembrane region" description="Helical" evidence="2">
    <location>
        <begin position="193"/>
        <end position="209"/>
    </location>
</feature>
<feature type="domain" description="EamA" evidence="3">
    <location>
        <begin position="220"/>
        <end position="357"/>
    </location>
</feature>
<keyword evidence="2" id="KW-0472">Membrane</keyword>
<dbReference type="Pfam" id="PF00892">
    <property type="entry name" value="EamA"/>
    <property type="match status" value="2"/>
</dbReference>